<gene>
    <name evidence="2" type="ORF">ICC18_33400</name>
</gene>
<accession>A0A926KX33</accession>
<feature type="domain" description="Imm33-like" evidence="1">
    <location>
        <begin position="6"/>
        <end position="106"/>
    </location>
</feature>
<keyword evidence="3" id="KW-1185">Reference proteome</keyword>
<evidence type="ECO:0000313" key="2">
    <source>
        <dbReference type="EMBL" id="MBD0384903.1"/>
    </source>
</evidence>
<dbReference type="AlphaFoldDB" id="A0A926KX33"/>
<protein>
    <recommendedName>
        <fullName evidence="1">Imm33-like domain-containing protein</fullName>
    </recommendedName>
</protein>
<dbReference type="InterPro" id="IPR056509">
    <property type="entry name" value="Imm33-like"/>
</dbReference>
<dbReference type="Proteomes" id="UP000650466">
    <property type="component" value="Unassembled WGS sequence"/>
</dbReference>
<evidence type="ECO:0000259" key="1">
    <source>
        <dbReference type="Pfam" id="PF24719"/>
    </source>
</evidence>
<dbReference type="EMBL" id="JACVVD010000035">
    <property type="protein sequence ID" value="MBD0384903.1"/>
    <property type="molecule type" value="Genomic_DNA"/>
</dbReference>
<comment type="caution">
    <text evidence="2">The sequence shown here is derived from an EMBL/GenBank/DDBJ whole genome shotgun (WGS) entry which is preliminary data.</text>
</comment>
<organism evidence="2 3">
    <name type="scientific">Paenibacillus sedimenti</name>
    <dbReference type="NCBI Taxonomy" id="2770274"/>
    <lineage>
        <taxon>Bacteria</taxon>
        <taxon>Bacillati</taxon>
        <taxon>Bacillota</taxon>
        <taxon>Bacilli</taxon>
        <taxon>Bacillales</taxon>
        <taxon>Paenibacillaceae</taxon>
        <taxon>Paenibacillus</taxon>
    </lineage>
</organism>
<reference evidence="2" key="1">
    <citation type="submission" date="2020-09" db="EMBL/GenBank/DDBJ databases">
        <title>Draft Genome Sequence of Paenibacillus sp. WST5.</title>
        <authorList>
            <person name="Bao Z."/>
        </authorList>
    </citation>
    <scope>NUCLEOTIDE SEQUENCE</scope>
    <source>
        <strain evidence="2">WST5</strain>
    </source>
</reference>
<evidence type="ECO:0000313" key="3">
    <source>
        <dbReference type="Proteomes" id="UP000650466"/>
    </source>
</evidence>
<name>A0A926KX33_9BACL</name>
<dbReference type="Pfam" id="PF24719">
    <property type="entry name" value="Imm33-like"/>
    <property type="match status" value="1"/>
</dbReference>
<sequence length="111" mass="13158">MKVVQEQKQECQKYGATPIFPIFNQMIVISKGVYEGLAVEAVRYPSPEHMSGWWLTTDLYDDNVESLMTVHFHHLAFMRPEIIKYFALPFGYRFYISDKEQDIWFDENALK</sequence>
<proteinExistence type="predicted"/>